<evidence type="ECO:0000256" key="1">
    <source>
        <dbReference type="ARBA" id="ARBA00004123"/>
    </source>
</evidence>
<keyword evidence="3" id="KW-0235">DNA replication</keyword>
<evidence type="ECO:0008006" key="13">
    <source>
        <dbReference type="Google" id="ProtNLM"/>
    </source>
</evidence>
<keyword evidence="12" id="KW-1185">Reference proteome</keyword>
<sequence>MGLEMLPDEVVLSLTNQWPCRDLQIKTLSALLSPRLSSSGTLVVHGPESTGKTGLLKSYLEHSGLKHAFIPCSECITSRHFLERTVAACVEAVEVATDVSLNGIVPARCENLSTLTSSLERLFEGIDKFVLVLDGIDEQREAPPTLLPTLARLGQLIPCLSVVMIVTFPHPRLLHLPGAPHIYFSPYTREQALQIACCQPQQIFNEPLSPSANYSEDLAAEDDAWLWSRFCAAVWDSLASGAARDIVTFKSILDKLWRPFVQPIVDGTYGTRDFSKLMVAQRKLFQAESCLLDSVIDEPQQDTKILTDDNVYFMKAAERKRRRKGGGAIAGRESKNRKIPRHLLSPSPFPLDRLLAIVHAVLPHDLTPTIDIYTQLATLCSLRLLLRTAVIGGDVLEPGAKWKVNFGWEYALKTFSILPSHNHILSTISRVHNVTKMPPAKASGLFHTEEPLDPEDIADIEEIRNGRAVLEFVNEYEYKGVLFVKIARDINSAKRQQVEFSAVVLGQSQEEAGKMVLLKRPGTLFQTVYGKELKQSGGIGLGHGHWCSGLQLKWVPNSTTSTKAASGLFAEKKLQDARVELARIDGVQRQLDVENSPKKCQQQGHKKTNKAKKVNEAVEQEESPEVDDWLDYSSHIVRNCKFDIDKSNKLNDKQKARVKALMTDYVAKEPSAFKKHNHELATLLDKAFVASFSVEILHDYAKAREVNLDLFGLQTFTRFAAWWETVDVRSRSRSPSRSPGRSPGRSPSRLNRLSRSRLSGRAQSFSADTNSTPSKAPSGKHFMWEVTNFLASFFQGD</sequence>
<dbReference type="InterPro" id="IPR020796">
    <property type="entry name" value="ORC5"/>
</dbReference>
<comment type="subcellular location">
    <subcellularLocation>
        <location evidence="1">Nucleus</location>
    </subcellularLocation>
</comment>
<dbReference type="AlphaFoldDB" id="A0A9N8PV47"/>
<keyword evidence="6" id="KW-0539">Nucleus</keyword>
<evidence type="ECO:0000259" key="8">
    <source>
        <dbReference type="Pfam" id="PF13191"/>
    </source>
</evidence>
<evidence type="ECO:0000256" key="4">
    <source>
        <dbReference type="ARBA" id="ARBA00022741"/>
    </source>
</evidence>
<dbReference type="GO" id="GO:0005664">
    <property type="term" value="C:nuclear origin of replication recognition complex"/>
    <property type="evidence" value="ECO:0007669"/>
    <property type="project" value="TreeGrafter"/>
</dbReference>
<feature type="domain" description="Orc1-like AAA ATPase" evidence="8">
    <location>
        <begin position="17"/>
        <end position="158"/>
    </location>
</feature>
<dbReference type="SUPFAM" id="SSF52540">
    <property type="entry name" value="P-loop containing nucleoside triphosphate hydrolases"/>
    <property type="match status" value="1"/>
</dbReference>
<dbReference type="PANTHER" id="PTHR12705:SF0">
    <property type="entry name" value="ORIGIN RECOGNITION COMPLEX SUBUNIT 5"/>
    <property type="match status" value="1"/>
</dbReference>
<evidence type="ECO:0000256" key="7">
    <source>
        <dbReference type="SAM" id="MobiDB-lite"/>
    </source>
</evidence>
<feature type="compositionally biased region" description="Low complexity" evidence="7">
    <location>
        <begin position="733"/>
        <end position="761"/>
    </location>
</feature>
<dbReference type="Pfam" id="PF14630">
    <property type="entry name" value="ORC5_C"/>
    <property type="match status" value="1"/>
</dbReference>
<dbReference type="Gene3D" id="3.40.50.300">
    <property type="entry name" value="P-loop containing nucleotide triphosphate hydrolases"/>
    <property type="match status" value="1"/>
</dbReference>
<dbReference type="GO" id="GO:0006270">
    <property type="term" value="P:DNA replication initiation"/>
    <property type="evidence" value="ECO:0007669"/>
    <property type="project" value="TreeGrafter"/>
</dbReference>
<dbReference type="PANTHER" id="PTHR12705">
    <property type="entry name" value="ORIGIN RECOGNITION COMPLEX SUBUNIT 5"/>
    <property type="match status" value="1"/>
</dbReference>
<dbReference type="EMBL" id="CAINUL010000015">
    <property type="protein sequence ID" value="CAD0112632.1"/>
    <property type="molecule type" value="Genomic_DNA"/>
</dbReference>
<feature type="region of interest" description="Disordered" evidence="7">
    <location>
        <begin position="593"/>
        <end position="620"/>
    </location>
</feature>
<feature type="domain" description="ORC5 lid" evidence="10">
    <location>
        <begin position="227"/>
        <end position="286"/>
    </location>
</feature>
<feature type="compositionally biased region" description="Polar residues" evidence="7">
    <location>
        <begin position="762"/>
        <end position="775"/>
    </location>
</feature>
<evidence type="ECO:0000256" key="2">
    <source>
        <dbReference type="ARBA" id="ARBA00006269"/>
    </source>
</evidence>
<dbReference type="OrthoDB" id="365981at2759"/>
<dbReference type="InterPro" id="IPR027417">
    <property type="entry name" value="P-loop_NTPase"/>
</dbReference>
<organism evidence="11 12">
    <name type="scientific">Aureobasidium uvarum</name>
    <dbReference type="NCBI Taxonomy" id="2773716"/>
    <lineage>
        <taxon>Eukaryota</taxon>
        <taxon>Fungi</taxon>
        <taxon>Dikarya</taxon>
        <taxon>Ascomycota</taxon>
        <taxon>Pezizomycotina</taxon>
        <taxon>Dothideomycetes</taxon>
        <taxon>Dothideomycetidae</taxon>
        <taxon>Dothideales</taxon>
        <taxon>Saccotheciaceae</taxon>
        <taxon>Aureobasidium</taxon>
    </lineage>
</organism>
<accession>A0A9N8PV47</accession>
<comment type="similarity">
    <text evidence="2">Belongs to the ORC5 family.</text>
</comment>
<evidence type="ECO:0000256" key="5">
    <source>
        <dbReference type="ARBA" id="ARBA00022840"/>
    </source>
</evidence>
<dbReference type="InterPro" id="IPR041664">
    <property type="entry name" value="AAA_16"/>
</dbReference>
<dbReference type="Pfam" id="PF21639">
    <property type="entry name" value="ORC5_lid"/>
    <property type="match status" value="1"/>
</dbReference>
<gene>
    <name evidence="11" type="ORF">AWRI4620_LOCUS6887</name>
</gene>
<proteinExistence type="inferred from homology"/>
<dbReference type="InterPro" id="IPR047088">
    <property type="entry name" value="ORC5_C"/>
</dbReference>
<feature type="domain" description="Origin recognition complex subunit 5 C-terminal" evidence="9">
    <location>
        <begin position="308"/>
        <end position="412"/>
    </location>
</feature>
<dbReference type="InterPro" id="IPR048866">
    <property type="entry name" value="ORC5_lid"/>
</dbReference>
<dbReference type="GO" id="GO:0003688">
    <property type="term" value="F:DNA replication origin binding"/>
    <property type="evidence" value="ECO:0007669"/>
    <property type="project" value="TreeGrafter"/>
</dbReference>
<evidence type="ECO:0000259" key="9">
    <source>
        <dbReference type="Pfam" id="PF14630"/>
    </source>
</evidence>
<keyword evidence="4" id="KW-0547">Nucleotide-binding</keyword>
<comment type="caution">
    <text evidence="11">The sequence shown here is derived from an EMBL/GenBank/DDBJ whole genome shotgun (WGS) entry which is preliminary data.</text>
</comment>
<protein>
    <recommendedName>
        <fullName evidence="13">Orc1-like AAA ATPase domain-containing protein</fullName>
    </recommendedName>
</protein>
<name>A0A9N8PV47_9PEZI</name>
<keyword evidence="5" id="KW-0067">ATP-binding</keyword>
<dbReference type="Pfam" id="PF13191">
    <property type="entry name" value="AAA_16"/>
    <property type="match status" value="1"/>
</dbReference>
<evidence type="ECO:0000313" key="12">
    <source>
        <dbReference type="Proteomes" id="UP000745764"/>
    </source>
</evidence>
<evidence type="ECO:0000313" key="11">
    <source>
        <dbReference type="EMBL" id="CAD0112632.1"/>
    </source>
</evidence>
<reference evidence="11" key="1">
    <citation type="submission" date="2020-06" db="EMBL/GenBank/DDBJ databases">
        <authorList>
            <person name="Onetto C."/>
        </authorList>
    </citation>
    <scope>NUCLEOTIDE SEQUENCE</scope>
</reference>
<evidence type="ECO:0000256" key="6">
    <source>
        <dbReference type="ARBA" id="ARBA00023242"/>
    </source>
</evidence>
<evidence type="ECO:0000259" key="10">
    <source>
        <dbReference type="Pfam" id="PF21639"/>
    </source>
</evidence>
<feature type="region of interest" description="Disordered" evidence="7">
    <location>
        <begin position="731"/>
        <end position="779"/>
    </location>
</feature>
<dbReference type="Proteomes" id="UP000745764">
    <property type="component" value="Unassembled WGS sequence"/>
</dbReference>
<evidence type="ECO:0000256" key="3">
    <source>
        <dbReference type="ARBA" id="ARBA00022705"/>
    </source>
</evidence>